<evidence type="ECO:0000313" key="3">
    <source>
        <dbReference type="Proteomes" id="UP000677918"/>
    </source>
</evidence>
<sequence length="183" mass="20193">MHMMKILLTLLLMMMFVVGCAQNRDHAGPPSPQQNNQEIKVRQSVPEKPEINDPEHVANRLEELAESIPRVESANCVVFGNTAIVGINVPGNMDRSMVGTIKYSVAEALRKDPHGAHAIVTADIDIASRLEEIAEDIRNGHPVSGFADELSDIIGRIMPQLPKDVMPQHHAPAQSETQQQLER</sequence>
<dbReference type="EMBL" id="BOVK01000011">
    <property type="protein sequence ID" value="GIQ67984.1"/>
    <property type="molecule type" value="Genomic_DNA"/>
</dbReference>
<comment type="caution">
    <text evidence="2">The sequence shown here is derived from an EMBL/GenBank/DDBJ whole genome shotgun (WGS) entry which is preliminary data.</text>
</comment>
<protein>
    <submittedName>
        <fullName evidence="2">Putative lipoprotein YlaJ</fullName>
    </submittedName>
</protein>
<dbReference type="GO" id="GO:0030435">
    <property type="term" value="P:sporulation resulting in formation of a cellular spore"/>
    <property type="evidence" value="ECO:0007669"/>
    <property type="project" value="InterPro"/>
</dbReference>
<reference evidence="2" key="1">
    <citation type="submission" date="2021-04" db="EMBL/GenBank/DDBJ databases">
        <title>Draft genome sequence of Xylanibacillus composti strain K13.</title>
        <authorList>
            <person name="Uke A."/>
            <person name="Chhe C."/>
            <person name="Baramee S."/>
            <person name="Kosugi A."/>
        </authorList>
    </citation>
    <scope>NUCLEOTIDE SEQUENCE</scope>
    <source>
        <strain evidence="2">K13</strain>
    </source>
</reference>
<feature type="signal peptide" evidence="1">
    <location>
        <begin position="1"/>
        <end position="21"/>
    </location>
</feature>
<accession>A0A8J4M0Z4</accession>
<name>A0A8J4M0Z4_9BACL</name>
<dbReference type="InterPro" id="IPR019076">
    <property type="entry name" value="Spore_lipoprot_YhcN/YlaJ-like"/>
</dbReference>
<dbReference type="AlphaFoldDB" id="A0A8J4M0Z4"/>
<keyword evidence="1" id="KW-0732">Signal</keyword>
<keyword evidence="2" id="KW-0449">Lipoprotein</keyword>
<dbReference type="PROSITE" id="PS51257">
    <property type="entry name" value="PROKAR_LIPOPROTEIN"/>
    <property type="match status" value="1"/>
</dbReference>
<dbReference type="NCBIfam" id="TIGR02898">
    <property type="entry name" value="spore_YhcN_YlaJ"/>
    <property type="match status" value="1"/>
</dbReference>
<keyword evidence="3" id="KW-1185">Reference proteome</keyword>
<dbReference type="Pfam" id="PF09580">
    <property type="entry name" value="Spore_YhcN_YlaJ"/>
    <property type="match status" value="1"/>
</dbReference>
<gene>
    <name evidence="2" type="primary">ylaJ</name>
    <name evidence="2" type="ORF">XYCOK13_08080</name>
</gene>
<evidence type="ECO:0000256" key="1">
    <source>
        <dbReference type="SAM" id="SignalP"/>
    </source>
</evidence>
<dbReference type="InterPro" id="IPR014247">
    <property type="entry name" value="Spore_lipoprot_YhcN/YlaJ"/>
</dbReference>
<evidence type="ECO:0000313" key="2">
    <source>
        <dbReference type="EMBL" id="GIQ67984.1"/>
    </source>
</evidence>
<proteinExistence type="predicted"/>
<dbReference type="Proteomes" id="UP000677918">
    <property type="component" value="Unassembled WGS sequence"/>
</dbReference>
<feature type="chain" id="PRO_5038481873" evidence="1">
    <location>
        <begin position="22"/>
        <end position="183"/>
    </location>
</feature>
<organism evidence="2 3">
    <name type="scientific">Xylanibacillus composti</name>
    <dbReference type="NCBI Taxonomy" id="1572762"/>
    <lineage>
        <taxon>Bacteria</taxon>
        <taxon>Bacillati</taxon>
        <taxon>Bacillota</taxon>
        <taxon>Bacilli</taxon>
        <taxon>Bacillales</taxon>
        <taxon>Paenibacillaceae</taxon>
        <taxon>Xylanibacillus</taxon>
    </lineage>
</organism>